<gene>
    <name evidence="2" type="ORF">PLEPLA_LOCUS47502</name>
</gene>
<sequence>MCHFLSSSSKAAERAPLDAGQAPRRTGPSSKRSRLLPAGRHCASTQKRGAPVSTLHPPARALGSSPRGVSSVGLLLHEVIHDGGFRSGFITGLLTAWIARGSRRTTSRLL</sequence>
<dbReference type="Proteomes" id="UP001153269">
    <property type="component" value="Unassembled WGS sequence"/>
</dbReference>
<feature type="compositionally biased region" description="Polar residues" evidence="1">
    <location>
        <begin position="1"/>
        <end position="10"/>
    </location>
</feature>
<accession>A0A9N7W1T3</accession>
<proteinExistence type="predicted"/>
<keyword evidence="3" id="KW-1185">Reference proteome</keyword>
<name>A0A9N7W1T3_PLEPL</name>
<dbReference type="AlphaFoldDB" id="A0A9N7W1T3"/>
<comment type="caution">
    <text evidence="2">The sequence shown here is derived from an EMBL/GenBank/DDBJ whole genome shotgun (WGS) entry which is preliminary data.</text>
</comment>
<feature type="region of interest" description="Disordered" evidence="1">
    <location>
        <begin position="1"/>
        <end position="67"/>
    </location>
</feature>
<evidence type="ECO:0000313" key="2">
    <source>
        <dbReference type="EMBL" id="CAB1459665.1"/>
    </source>
</evidence>
<protein>
    <submittedName>
        <fullName evidence="2">Uncharacterized protein</fullName>
    </submittedName>
</protein>
<evidence type="ECO:0000256" key="1">
    <source>
        <dbReference type="SAM" id="MobiDB-lite"/>
    </source>
</evidence>
<organism evidence="2 3">
    <name type="scientific">Pleuronectes platessa</name>
    <name type="common">European plaice</name>
    <dbReference type="NCBI Taxonomy" id="8262"/>
    <lineage>
        <taxon>Eukaryota</taxon>
        <taxon>Metazoa</taxon>
        <taxon>Chordata</taxon>
        <taxon>Craniata</taxon>
        <taxon>Vertebrata</taxon>
        <taxon>Euteleostomi</taxon>
        <taxon>Actinopterygii</taxon>
        <taxon>Neopterygii</taxon>
        <taxon>Teleostei</taxon>
        <taxon>Neoteleostei</taxon>
        <taxon>Acanthomorphata</taxon>
        <taxon>Carangaria</taxon>
        <taxon>Pleuronectiformes</taxon>
        <taxon>Pleuronectoidei</taxon>
        <taxon>Pleuronectidae</taxon>
        <taxon>Pleuronectes</taxon>
    </lineage>
</organism>
<dbReference type="EMBL" id="CADEAL010004442">
    <property type="protein sequence ID" value="CAB1459665.1"/>
    <property type="molecule type" value="Genomic_DNA"/>
</dbReference>
<evidence type="ECO:0000313" key="3">
    <source>
        <dbReference type="Proteomes" id="UP001153269"/>
    </source>
</evidence>
<reference evidence="2" key="1">
    <citation type="submission" date="2020-03" db="EMBL/GenBank/DDBJ databases">
        <authorList>
            <person name="Weist P."/>
        </authorList>
    </citation>
    <scope>NUCLEOTIDE SEQUENCE</scope>
</reference>